<keyword evidence="4" id="KW-1185">Reference proteome</keyword>
<feature type="signal peptide" evidence="2">
    <location>
        <begin position="1"/>
        <end position="20"/>
    </location>
</feature>
<evidence type="ECO:0000313" key="3">
    <source>
        <dbReference type="EMBL" id="AFM02662.1"/>
    </source>
</evidence>
<name>I4AFC7_BERLS</name>
<proteinExistence type="predicted"/>
<accession>I4AFC7</accession>
<dbReference type="HOGENOM" id="CLU_637358_0_0_10"/>
<dbReference type="KEGG" id="fli:Fleli_0163"/>
<evidence type="ECO:0000313" key="4">
    <source>
        <dbReference type="Proteomes" id="UP000006054"/>
    </source>
</evidence>
<gene>
    <name evidence="3" type="ordered locus">Fleli_0163</name>
</gene>
<dbReference type="AlphaFoldDB" id="I4AFC7"/>
<protein>
    <recommendedName>
        <fullName evidence="5">RHS repeat protein</fullName>
    </recommendedName>
</protein>
<sequence precursor="true">MKKVFSVLSFLLVFALSTQAQVVPPTSSGNGSTSSVMPTGNSGAMANQTNNVDLSTGGVSLSIPIYSLGSRNLSTTVSLSYQTPTSSFWYDEYPSSWVGRDWVLNAGGIITKELNPGSVYDTTIFPIYPGEHTGWGMYDISIDLIAKGDEQKPSVYYYNFDGYAGRFIVVQKDGEKVAITIPHSDLKIIPHSSNGQPGEEWSPRGWTIYTPNGTVYNFGGNYVEITDYEIDYSEYYMKNTGDLGELEHHPRPSQGGVNSHPSRFNSVETNTGWYLNKINTPYNNDSITFEYGDPYTSSLNQATIQHLVNYETNKEEIRKYKVLNGEVRNQRRISKILSATGSVEFTETADSLIKTIEVKNKSNELIHKYELNYQRKDDENFLVSLQEKVADCIEKPPYVFEYLDVNGTQISQDTDYPGLDWNGLPGDYKK</sequence>
<dbReference type="Proteomes" id="UP000006054">
    <property type="component" value="Chromosome"/>
</dbReference>
<evidence type="ECO:0000256" key="2">
    <source>
        <dbReference type="SAM" id="SignalP"/>
    </source>
</evidence>
<dbReference type="EMBL" id="CP003345">
    <property type="protein sequence ID" value="AFM02662.1"/>
    <property type="molecule type" value="Genomic_DNA"/>
</dbReference>
<feature type="chain" id="PRO_5003686021" description="RHS repeat protein" evidence="2">
    <location>
        <begin position="21"/>
        <end position="430"/>
    </location>
</feature>
<feature type="compositionally biased region" description="Polar residues" evidence="1">
    <location>
        <begin position="37"/>
        <end position="49"/>
    </location>
</feature>
<keyword evidence="2" id="KW-0732">Signal</keyword>
<feature type="compositionally biased region" description="Low complexity" evidence="1">
    <location>
        <begin position="23"/>
        <end position="36"/>
    </location>
</feature>
<dbReference type="RefSeq" id="WP_014796128.1">
    <property type="nucleotide sequence ID" value="NC_018018.1"/>
</dbReference>
<dbReference type="OrthoDB" id="9814627at2"/>
<evidence type="ECO:0008006" key="5">
    <source>
        <dbReference type="Google" id="ProtNLM"/>
    </source>
</evidence>
<dbReference type="eggNOG" id="COG3209">
    <property type="taxonomic scope" value="Bacteria"/>
</dbReference>
<reference evidence="4" key="1">
    <citation type="submission" date="2012-06" db="EMBL/GenBank/DDBJ databases">
        <title>The complete genome of Flexibacter litoralis DSM 6794.</title>
        <authorList>
            <person name="Lucas S."/>
            <person name="Copeland A."/>
            <person name="Lapidus A."/>
            <person name="Glavina del Rio T."/>
            <person name="Dalin E."/>
            <person name="Tice H."/>
            <person name="Bruce D."/>
            <person name="Goodwin L."/>
            <person name="Pitluck S."/>
            <person name="Peters L."/>
            <person name="Ovchinnikova G."/>
            <person name="Lu M."/>
            <person name="Kyrpides N."/>
            <person name="Mavromatis K."/>
            <person name="Ivanova N."/>
            <person name="Brettin T."/>
            <person name="Detter J.C."/>
            <person name="Han C."/>
            <person name="Larimer F."/>
            <person name="Land M."/>
            <person name="Hauser L."/>
            <person name="Markowitz V."/>
            <person name="Cheng J.-F."/>
            <person name="Hugenholtz P."/>
            <person name="Woyke T."/>
            <person name="Wu D."/>
            <person name="Spring S."/>
            <person name="Lang E."/>
            <person name="Kopitz M."/>
            <person name="Brambilla E."/>
            <person name="Klenk H.-P."/>
            <person name="Eisen J.A."/>
        </authorList>
    </citation>
    <scope>NUCLEOTIDE SEQUENCE [LARGE SCALE GENOMIC DNA]</scope>
    <source>
        <strain evidence="4">ATCC 23117 / DSM 6794 / NBRC 15988 / NCIMB 1366 / Sio-4</strain>
    </source>
</reference>
<feature type="region of interest" description="Disordered" evidence="1">
    <location>
        <begin position="23"/>
        <end position="49"/>
    </location>
</feature>
<dbReference type="STRING" id="880071.Fleli_0163"/>
<organism evidence="3 4">
    <name type="scientific">Bernardetia litoralis (strain ATCC 23117 / DSM 6794 / NBRC 15988 / NCIMB 1366 / Fx l1 / Sio-4)</name>
    <name type="common">Flexibacter litoralis</name>
    <dbReference type="NCBI Taxonomy" id="880071"/>
    <lineage>
        <taxon>Bacteria</taxon>
        <taxon>Pseudomonadati</taxon>
        <taxon>Bacteroidota</taxon>
        <taxon>Cytophagia</taxon>
        <taxon>Cytophagales</taxon>
        <taxon>Bernardetiaceae</taxon>
        <taxon>Bernardetia</taxon>
    </lineage>
</organism>
<evidence type="ECO:0000256" key="1">
    <source>
        <dbReference type="SAM" id="MobiDB-lite"/>
    </source>
</evidence>